<feature type="compositionally biased region" description="Low complexity" evidence="1">
    <location>
        <begin position="165"/>
        <end position="174"/>
    </location>
</feature>
<feature type="compositionally biased region" description="Polar residues" evidence="1">
    <location>
        <begin position="28"/>
        <end position="38"/>
    </location>
</feature>
<dbReference type="Proteomes" id="UP000249402">
    <property type="component" value="Unassembled WGS sequence"/>
</dbReference>
<evidence type="ECO:0000313" key="3">
    <source>
        <dbReference type="Proteomes" id="UP000249402"/>
    </source>
</evidence>
<proteinExistence type="predicted"/>
<protein>
    <submittedName>
        <fullName evidence="2">Uncharacterized protein</fullName>
    </submittedName>
</protein>
<dbReference type="EMBL" id="KZ824419">
    <property type="protein sequence ID" value="RAL06105.1"/>
    <property type="molecule type" value="Genomic_DNA"/>
</dbReference>
<feature type="compositionally biased region" description="Polar residues" evidence="1">
    <location>
        <begin position="219"/>
        <end position="231"/>
    </location>
</feature>
<organism evidence="2 3">
    <name type="scientific">Aspergillus ibericus CBS 121593</name>
    <dbReference type="NCBI Taxonomy" id="1448316"/>
    <lineage>
        <taxon>Eukaryota</taxon>
        <taxon>Fungi</taxon>
        <taxon>Dikarya</taxon>
        <taxon>Ascomycota</taxon>
        <taxon>Pezizomycotina</taxon>
        <taxon>Eurotiomycetes</taxon>
        <taxon>Eurotiomycetidae</taxon>
        <taxon>Eurotiales</taxon>
        <taxon>Aspergillaceae</taxon>
        <taxon>Aspergillus</taxon>
        <taxon>Aspergillus subgen. Circumdati</taxon>
    </lineage>
</organism>
<sequence length="470" mass="51703">MPPVATPFRASSRRSAGPQFASTPRFFLSQTPASSRASQDVEDHDDFPYATPVPTARAAKRVRTHVPTPRQREIIEDSEAEPDEDATPHLFTKEGISDEEPQSSLPGELGEIDAAFEELFGPTRDRTKRRRVYWNNNNDGTPSTQRKPHADTIVTSSPDPPPSPSADNPTPSASYHTPNQARPEPQFLKPVPPATETPQPITPASIRPSSLHPRRFVLSASQLPPSSQTQPGIRLPTSTTTTPIPSSQRRTPAFVLPRSPSPTRDNDDPTGIPTPFSPSSRALRRRGRHRSATPNYVPGGMAAEVRSWILEMGAKREQQQTSPSYNQRTDSSLPDIWKYSIAVQIHSARQMALRSCGSLAFVQGHPVVSRGETSESDTHNETQMKNVLLFGPPRQSSMRSRHAAIRIPELKPGDTIGVCRGLAWEVDLGEHQSAQVSGTDLSLNDLSPSDRSHLQTAGKWHVGMEWELIT</sequence>
<feature type="region of interest" description="Disordered" evidence="1">
    <location>
        <begin position="1"/>
        <end position="298"/>
    </location>
</feature>
<feature type="compositionally biased region" description="Acidic residues" evidence="1">
    <location>
        <begin position="76"/>
        <end position="85"/>
    </location>
</feature>
<keyword evidence="3" id="KW-1185">Reference proteome</keyword>
<dbReference type="GeneID" id="37226709"/>
<dbReference type="RefSeq" id="XP_025580432.1">
    <property type="nucleotide sequence ID" value="XM_025721844.1"/>
</dbReference>
<evidence type="ECO:0000256" key="1">
    <source>
        <dbReference type="SAM" id="MobiDB-lite"/>
    </source>
</evidence>
<gene>
    <name evidence="2" type="ORF">BO80DRAFT_450859</name>
</gene>
<dbReference type="VEuPathDB" id="FungiDB:BO80DRAFT_450859"/>
<feature type="compositionally biased region" description="Low complexity" evidence="1">
    <location>
        <begin position="234"/>
        <end position="252"/>
    </location>
</feature>
<dbReference type="AlphaFoldDB" id="A0A395HG49"/>
<feature type="compositionally biased region" description="Basic residues" evidence="1">
    <location>
        <begin position="282"/>
        <end position="291"/>
    </location>
</feature>
<dbReference type="OrthoDB" id="5389296at2759"/>
<feature type="compositionally biased region" description="Polar residues" evidence="1">
    <location>
        <begin position="134"/>
        <end position="145"/>
    </location>
</feature>
<name>A0A395HG49_9EURO</name>
<reference evidence="2 3" key="1">
    <citation type="submission" date="2018-02" db="EMBL/GenBank/DDBJ databases">
        <title>The genomes of Aspergillus section Nigri reveals drivers in fungal speciation.</title>
        <authorList>
            <consortium name="DOE Joint Genome Institute"/>
            <person name="Vesth T.C."/>
            <person name="Nybo J."/>
            <person name="Theobald S."/>
            <person name="Brandl J."/>
            <person name="Frisvad J.C."/>
            <person name="Nielsen K.F."/>
            <person name="Lyhne E.K."/>
            <person name="Kogle M.E."/>
            <person name="Kuo A."/>
            <person name="Riley R."/>
            <person name="Clum A."/>
            <person name="Nolan M."/>
            <person name="Lipzen A."/>
            <person name="Salamov A."/>
            <person name="Henrissat B."/>
            <person name="Wiebenga A."/>
            <person name="De vries R.P."/>
            <person name="Grigoriev I.V."/>
            <person name="Mortensen U.H."/>
            <person name="Andersen M.R."/>
            <person name="Baker S.E."/>
        </authorList>
    </citation>
    <scope>NUCLEOTIDE SEQUENCE [LARGE SCALE GENOMIC DNA]</scope>
    <source>
        <strain evidence="2 3">CBS 121593</strain>
    </source>
</reference>
<accession>A0A395HG49</accession>
<evidence type="ECO:0000313" key="2">
    <source>
        <dbReference type="EMBL" id="RAL06105.1"/>
    </source>
</evidence>